<reference evidence="1" key="1">
    <citation type="journal article" date="2014" name="Int. J. Syst. Evol. Microbiol.">
        <title>Complete genome sequence of Corynebacterium casei LMG S-19264T (=DSM 44701T), isolated from a smear-ripened cheese.</title>
        <authorList>
            <consortium name="US DOE Joint Genome Institute (JGI-PGF)"/>
            <person name="Walter F."/>
            <person name="Albersmeier A."/>
            <person name="Kalinowski J."/>
            <person name="Ruckert C."/>
        </authorList>
    </citation>
    <scope>NUCLEOTIDE SEQUENCE</scope>
    <source>
        <strain evidence="1">NBRC 101628</strain>
    </source>
</reference>
<sequence length="74" mass="8313">MNTLVEFEADQLAMLLKQGDHIAIRMFMESMSLPVDVQDKILDDVSQLRTCNSVNIGSIIESHGYSTISERIRG</sequence>
<accession>A0AA37RTG3</accession>
<evidence type="ECO:0000313" key="1">
    <source>
        <dbReference type="EMBL" id="GLP94817.1"/>
    </source>
</evidence>
<evidence type="ECO:0000313" key="2">
    <source>
        <dbReference type="Proteomes" id="UP001161422"/>
    </source>
</evidence>
<proteinExistence type="predicted"/>
<dbReference type="RefSeq" id="WP_095506184.1">
    <property type="nucleotide sequence ID" value="NZ_BSNC01000001.1"/>
</dbReference>
<reference evidence="1" key="2">
    <citation type="submission" date="2023-01" db="EMBL/GenBank/DDBJ databases">
        <title>Draft genome sequence of Paraferrimonas sedimenticola strain NBRC 101628.</title>
        <authorList>
            <person name="Sun Q."/>
            <person name="Mori K."/>
        </authorList>
    </citation>
    <scope>NUCLEOTIDE SEQUENCE</scope>
    <source>
        <strain evidence="1">NBRC 101628</strain>
    </source>
</reference>
<name>A0AA37RTG3_9GAMM</name>
<organism evidence="1 2">
    <name type="scientific">Paraferrimonas sedimenticola</name>
    <dbReference type="NCBI Taxonomy" id="375674"/>
    <lineage>
        <taxon>Bacteria</taxon>
        <taxon>Pseudomonadati</taxon>
        <taxon>Pseudomonadota</taxon>
        <taxon>Gammaproteobacteria</taxon>
        <taxon>Alteromonadales</taxon>
        <taxon>Ferrimonadaceae</taxon>
        <taxon>Paraferrimonas</taxon>
    </lineage>
</organism>
<gene>
    <name evidence="1" type="ORF">GCM10007895_01230</name>
</gene>
<dbReference type="EMBL" id="BSNC01000001">
    <property type="protein sequence ID" value="GLP94817.1"/>
    <property type="molecule type" value="Genomic_DNA"/>
</dbReference>
<protein>
    <submittedName>
        <fullName evidence="1">Uncharacterized protein</fullName>
    </submittedName>
</protein>
<dbReference type="AlphaFoldDB" id="A0AA37RTG3"/>
<dbReference type="Proteomes" id="UP001161422">
    <property type="component" value="Unassembled WGS sequence"/>
</dbReference>
<keyword evidence="2" id="KW-1185">Reference proteome</keyword>
<comment type="caution">
    <text evidence="1">The sequence shown here is derived from an EMBL/GenBank/DDBJ whole genome shotgun (WGS) entry which is preliminary data.</text>
</comment>